<dbReference type="Gene3D" id="3.90.550.50">
    <property type="match status" value="1"/>
</dbReference>
<gene>
    <name evidence="2" type="ORF">CCAM_LOCUS13057</name>
</gene>
<dbReference type="InterPro" id="IPR006740">
    <property type="entry name" value="DUF604"/>
</dbReference>
<organism evidence="2 3">
    <name type="scientific">Cuscuta campestris</name>
    <dbReference type="NCBI Taxonomy" id="132261"/>
    <lineage>
        <taxon>Eukaryota</taxon>
        <taxon>Viridiplantae</taxon>
        <taxon>Streptophyta</taxon>
        <taxon>Embryophyta</taxon>
        <taxon>Tracheophyta</taxon>
        <taxon>Spermatophyta</taxon>
        <taxon>Magnoliopsida</taxon>
        <taxon>eudicotyledons</taxon>
        <taxon>Gunneridae</taxon>
        <taxon>Pentapetalae</taxon>
        <taxon>asterids</taxon>
        <taxon>lamiids</taxon>
        <taxon>Solanales</taxon>
        <taxon>Convolvulaceae</taxon>
        <taxon>Cuscuteae</taxon>
        <taxon>Cuscuta</taxon>
        <taxon>Cuscuta subgen. Grammica</taxon>
        <taxon>Cuscuta sect. Cleistogrammica</taxon>
    </lineage>
</organism>
<feature type="transmembrane region" description="Helical" evidence="1">
    <location>
        <begin position="29"/>
        <end position="53"/>
    </location>
</feature>
<keyword evidence="1" id="KW-0472">Membrane</keyword>
<proteinExistence type="predicted"/>
<keyword evidence="1" id="KW-1133">Transmembrane helix</keyword>
<sequence>MSQPLQLCCIQDGRLTPWKHVTIFPNHKLITNVVVVKGFLAICLVASVSLFSFSAFSRWTSTAEYSTSGVRRLESEDPNNATRISHILFGISGSLKTWGTRRRYCEAWWKPEAAIRGFVWLDRAPQKWPESSPPYRVSANTSGLRYTCWYGSRAAVRIARVVKESFELGEENVRWFVMGDDDTVFFPENVAAVLSKYDHNQMYYVGSVSESVEQDEVHSYTMAYGGAGFAVSYPLAAALVEILDGCIDRYSSAYGSDQKIGGCMNEIGVPLTREPGFHQLDIRGNAYGLLAAHPVAPLVSLHHLDYVAPLFPHASREQSVKKLLEAYNVDPARTLQQSFCYDLKRKWTVSISWGYTVQLYPAATFSKAAKELVTPLQTFLTWKTWSQGPFTFNTRTLSLDSCKRPIVYYLDRVLYAPGDGLAVSTYNKSVDYRKQCRKQEYVSASSVQSFHVSAPLLHPHIWKKAPRRQCCEVINNGDEVMHDAVHVNIRECYKGESMTPPE</sequence>
<dbReference type="FunFam" id="3.90.550.50:FF:000006">
    <property type="entry name" value="Fringe-related protein-like"/>
    <property type="match status" value="1"/>
</dbReference>
<dbReference type="AlphaFoldDB" id="A0A484L4M8"/>
<protein>
    <submittedName>
        <fullName evidence="2">Uncharacterized protein</fullName>
    </submittedName>
</protein>
<keyword evidence="1" id="KW-0812">Transmembrane</keyword>
<name>A0A484L4M8_9ASTE</name>
<dbReference type="Pfam" id="PF04646">
    <property type="entry name" value="DUF604"/>
    <property type="match status" value="1"/>
</dbReference>
<evidence type="ECO:0000313" key="2">
    <source>
        <dbReference type="EMBL" id="VFQ71281.1"/>
    </source>
</evidence>
<reference evidence="2 3" key="1">
    <citation type="submission" date="2018-04" db="EMBL/GenBank/DDBJ databases">
        <authorList>
            <person name="Vogel A."/>
        </authorList>
    </citation>
    <scope>NUCLEOTIDE SEQUENCE [LARGE SCALE GENOMIC DNA]</scope>
</reference>
<keyword evidence="3" id="KW-1185">Reference proteome</keyword>
<accession>A0A484L4M8</accession>
<dbReference type="PANTHER" id="PTHR10811">
    <property type="entry name" value="FRINGE-RELATED"/>
    <property type="match status" value="1"/>
</dbReference>
<evidence type="ECO:0000313" key="3">
    <source>
        <dbReference type="Proteomes" id="UP000595140"/>
    </source>
</evidence>
<evidence type="ECO:0000256" key="1">
    <source>
        <dbReference type="SAM" id="Phobius"/>
    </source>
</evidence>
<dbReference type="EMBL" id="OOIL02001001">
    <property type="protein sequence ID" value="VFQ71281.1"/>
    <property type="molecule type" value="Genomic_DNA"/>
</dbReference>
<dbReference type="Proteomes" id="UP000595140">
    <property type="component" value="Unassembled WGS sequence"/>
</dbReference>
<dbReference type="OrthoDB" id="421979at2759"/>